<proteinExistence type="predicted"/>
<dbReference type="AlphaFoldDB" id="A0A3B0U636"/>
<dbReference type="InterPro" id="IPR037401">
    <property type="entry name" value="SnoaL-like"/>
</dbReference>
<reference evidence="2" key="1">
    <citation type="submission" date="2018-06" db="EMBL/GenBank/DDBJ databases">
        <authorList>
            <person name="Zhirakovskaya E."/>
        </authorList>
    </citation>
    <scope>NUCLEOTIDE SEQUENCE</scope>
</reference>
<evidence type="ECO:0000259" key="1">
    <source>
        <dbReference type="Pfam" id="PF13474"/>
    </source>
</evidence>
<feature type="domain" description="SnoaL-like" evidence="1">
    <location>
        <begin position="35"/>
        <end position="159"/>
    </location>
</feature>
<name>A0A3B0U636_9ZZZZ</name>
<dbReference type="SUPFAM" id="SSF54427">
    <property type="entry name" value="NTF2-like"/>
    <property type="match status" value="1"/>
</dbReference>
<accession>A0A3B0U636</accession>
<dbReference type="Pfam" id="PF13474">
    <property type="entry name" value="SnoaL_3"/>
    <property type="match status" value="1"/>
</dbReference>
<dbReference type="Gene3D" id="3.10.450.50">
    <property type="match status" value="1"/>
</dbReference>
<dbReference type="EMBL" id="UOET01000036">
    <property type="protein sequence ID" value="VAW26511.1"/>
    <property type="molecule type" value="Genomic_DNA"/>
</dbReference>
<dbReference type="PROSITE" id="PS51257">
    <property type="entry name" value="PROKAR_LIPOPROTEIN"/>
    <property type="match status" value="1"/>
</dbReference>
<protein>
    <recommendedName>
        <fullName evidence="1">SnoaL-like domain-containing protein</fullName>
    </recommendedName>
</protein>
<organism evidence="2">
    <name type="scientific">hydrothermal vent metagenome</name>
    <dbReference type="NCBI Taxonomy" id="652676"/>
    <lineage>
        <taxon>unclassified sequences</taxon>
        <taxon>metagenomes</taxon>
        <taxon>ecological metagenomes</taxon>
    </lineage>
</organism>
<sequence length="167" mass="18964">MKSLVFTLFSLLLLATACNTPKAPKANNQDNKKAVANVLEKYVIANENQDFSMIEQIWAPDSDIILFGTNSEEKLMGWTNIKKAIKQQFASISETYISPSSQFIKLNPMQNTAWFAEILNYNFVYQGKARSFEGVRFTGVMEKQKNGWKIVQAHLSIPAHINLRSKK</sequence>
<dbReference type="InterPro" id="IPR032710">
    <property type="entry name" value="NTF2-like_dom_sf"/>
</dbReference>
<evidence type="ECO:0000313" key="2">
    <source>
        <dbReference type="EMBL" id="VAW26511.1"/>
    </source>
</evidence>
<gene>
    <name evidence="2" type="ORF">MNBD_BACTEROID07-47</name>
</gene>